<feature type="coiled-coil region" evidence="1">
    <location>
        <begin position="398"/>
        <end position="454"/>
    </location>
</feature>
<dbReference type="Pfam" id="PF13514">
    <property type="entry name" value="AAA_27"/>
    <property type="match status" value="1"/>
</dbReference>
<evidence type="ECO:0000256" key="2">
    <source>
        <dbReference type="SAM" id="MobiDB-lite"/>
    </source>
</evidence>
<feature type="transmembrane region" description="Helical" evidence="3">
    <location>
        <begin position="648"/>
        <end position="673"/>
    </location>
</feature>
<gene>
    <name evidence="5" type="ORF">AXF13_08635</name>
</gene>
<dbReference type="PANTHER" id="PTHR41259:SF1">
    <property type="entry name" value="DOUBLE-STRAND BREAK REPAIR RAD50 ATPASE, PUTATIVE-RELATED"/>
    <property type="match status" value="1"/>
</dbReference>
<dbReference type="Proteomes" id="UP000069241">
    <property type="component" value="Chromosome"/>
</dbReference>
<evidence type="ECO:0000256" key="1">
    <source>
        <dbReference type="SAM" id="Coils"/>
    </source>
</evidence>
<reference evidence="6" key="1">
    <citation type="submission" date="2016-02" db="EMBL/GenBank/DDBJ databases">
        <authorList>
            <person name="Holder M.E."/>
            <person name="Ajami N.J."/>
            <person name="Petrosino J.F."/>
        </authorList>
    </citation>
    <scope>NUCLEOTIDE SEQUENCE [LARGE SCALE GENOMIC DNA]</scope>
    <source>
        <strain evidence="6">CCUG 45958</strain>
    </source>
</reference>
<organism evidence="5 6">
    <name type="scientific">Desulfovibrio fairfieldensis</name>
    <dbReference type="NCBI Taxonomy" id="44742"/>
    <lineage>
        <taxon>Bacteria</taxon>
        <taxon>Pseudomonadati</taxon>
        <taxon>Thermodesulfobacteriota</taxon>
        <taxon>Desulfovibrionia</taxon>
        <taxon>Desulfovibrionales</taxon>
        <taxon>Desulfovibrionaceae</taxon>
        <taxon>Desulfovibrio</taxon>
    </lineage>
</organism>
<keyword evidence="1" id="KW-0175">Coiled coil</keyword>
<evidence type="ECO:0000256" key="3">
    <source>
        <dbReference type="SAM" id="Phobius"/>
    </source>
</evidence>
<protein>
    <recommendedName>
        <fullName evidence="4">YhaN AAA domain-containing protein</fullName>
    </recommendedName>
</protein>
<feature type="coiled-coil region" evidence="1">
    <location>
        <begin position="873"/>
        <end position="921"/>
    </location>
</feature>
<dbReference type="PANTHER" id="PTHR41259">
    <property type="entry name" value="DOUBLE-STRAND BREAK REPAIR RAD50 ATPASE, PUTATIVE-RELATED"/>
    <property type="match status" value="1"/>
</dbReference>
<name>A0A109W9N2_9BACT</name>
<dbReference type="RefSeq" id="WP_062252619.1">
    <property type="nucleotide sequence ID" value="NZ_CP014229.1"/>
</dbReference>
<feature type="transmembrane region" description="Helical" evidence="3">
    <location>
        <begin position="615"/>
        <end position="636"/>
    </location>
</feature>
<proteinExistence type="predicted"/>
<keyword evidence="3" id="KW-0812">Transmembrane</keyword>
<keyword evidence="3" id="KW-0472">Membrane</keyword>
<evidence type="ECO:0000313" key="6">
    <source>
        <dbReference type="Proteomes" id="UP000069241"/>
    </source>
</evidence>
<evidence type="ECO:0000313" key="5">
    <source>
        <dbReference type="EMBL" id="AMD90183.1"/>
    </source>
</evidence>
<evidence type="ECO:0000259" key="4">
    <source>
        <dbReference type="Pfam" id="PF13514"/>
    </source>
</evidence>
<sequence>MYIESFRIDGFGIFSGVQVENLPPGLSIFLGRNEAGKSTCLEFLRSMLTGYPDPRSREAKRSYAPLRGGQAGGSLVLRADEREPLHLTRRPGSGGGMLTLSEADGGMLPPELLRQLLFGVSREVYRNVFGFSLSELESFESLSAEGVRNALYGASFGPGLRAPGDVLKILERQAEDIFKSGGSKPALNAAIRQLEELRGKIEDVAVECAGFDGLALELSRKKTALADLRRHKSELEEERRLLERRLGVWRQWDEWRMAGVRLERLTPVSESFPEDGPARLARAQQARETCERQLAAHREKLARLRERRDAVQVNQALLDALPELRRLSERKSGYRQAQSLLSGQEDNCRRAEADLNRELTRLGPGWSCERIRTTDRSLFAREDLEKQAREMAAAGSAHQAAVDALTKANRDVESAERDVAAARNALTMLPAPVAALDDEARDDLRQTLARLEEDRRQLPGRQRALHNARTTFARAYDPLRLAAPSGTSGNGDNGGNSVTSAHNGPREILDGLLARQEEALALAGEVQERLREAGEAAQAVQQAGEQVDAFKNRMDELREAQRHASGPSREALDARAAALRSLRALSASMATERERLQELDNRINSEQAPSPVKSLPLIVVGAALIATGVGILLAYWRWGLISFPLTDALALPVSLWSGYLVLACGVGFLAGGLPRSGPEAKRHQREMAQLQSRRETCALHVAELGEQARQLCAAAGVESMDLVTLEATEMLLEREREQCFNEERSLRDMEALQREMGLAKTQVGVLQGKAHEMEGAVQQTRRRWHELMLAQRVSNVPSPESAAAFFARAESARLAFGGVAAAEAELRALEDDLRGLEERMRAVPAVAERLTEEADCAALVECVRQVLESCREADAAREQRIKAAAALQNHENELERAQNRQNEALEHLRAAEERLGAARETWSRCLQGLGLGEDLDPETVREALKYMENCLAAESALERARTELAQGRAELAALREPLAALLASLSRDPLQDADAAPDWLSSLDAALASAESMAQAQDERARLSGLLAEEEDDVRAGEAALGEARNNERNLLALAGARDAEDFLRLAALRDEQRDLARRRQDLEDALRLAADTLPLPEFLASFREEEQESQEKRSAAIQEELNGIQDEEQELATAVAGLSAKVTALARTDDLAELRQQEALLLESMERMALAWSRRALAREILLNAKRIFERERQPEVIRQASDIFARITGRRWRGISASLENSSLSILPDQGEPVPPESLSRGTQEQAYLALRLAYIKNHAAHAAPLPVIMDEVLVNFDPERAERTARAFAELADGKEGPAHQLLYFTCQPHMVDVLRAAAPGAALFTVENGGITAG</sequence>
<feature type="coiled-coil region" evidence="1">
    <location>
        <begin position="540"/>
        <end position="602"/>
    </location>
</feature>
<dbReference type="InterPro" id="IPR027417">
    <property type="entry name" value="P-loop_NTPase"/>
</dbReference>
<feature type="coiled-coil region" evidence="1">
    <location>
        <begin position="280"/>
        <end position="354"/>
    </location>
</feature>
<feature type="coiled-coil region" evidence="1">
    <location>
        <begin position="187"/>
        <end position="245"/>
    </location>
</feature>
<dbReference type="Gene3D" id="3.40.50.300">
    <property type="entry name" value="P-loop containing nucleotide triphosphate hydrolases"/>
    <property type="match status" value="2"/>
</dbReference>
<dbReference type="KEGG" id="dfi:AXF13_08635"/>
<dbReference type="EMBL" id="CP014229">
    <property type="protein sequence ID" value="AMD90183.1"/>
    <property type="molecule type" value="Genomic_DNA"/>
</dbReference>
<keyword evidence="3" id="KW-1133">Transmembrane helix</keyword>
<feature type="region of interest" description="Disordered" evidence="2">
    <location>
        <begin position="476"/>
        <end position="504"/>
    </location>
</feature>
<keyword evidence="6" id="KW-1185">Reference proteome</keyword>
<feature type="coiled-coil region" evidence="1">
    <location>
        <begin position="1013"/>
        <end position="1128"/>
    </location>
</feature>
<dbReference type="STRING" id="44742.AXF13_08635"/>
<dbReference type="InterPro" id="IPR038734">
    <property type="entry name" value="YhaN_AAA"/>
</dbReference>
<dbReference type="SUPFAM" id="SSF52540">
    <property type="entry name" value="P-loop containing nucleoside triphosphate hydrolases"/>
    <property type="match status" value="1"/>
</dbReference>
<feature type="domain" description="YhaN AAA" evidence="4">
    <location>
        <begin position="1"/>
        <end position="207"/>
    </location>
</feature>
<accession>A0A109W9N2</accession>